<dbReference type="InterPro" id="IPR014327">
    <property type="entry name" value="RNA_pol_sigma70_bacteroid"/>
</dbReference>
<dbReference type="SUPFAM" id="SSF88946">
    <property type="entry name" value="Sigma2 domain of RNA polymerase sigma factors"/>
    <property type="match status" value="1"/>
</dbReference>
<dbReference type="Gene3D" id="1.10.10.10">
    <property type="entry name" value="Winged helix-like DNA-binding domain superfamily/Winged helix DNA-binding domain"/>
    <property type="match status" value="1"/>
</dbReference>
<organism evidence="7 8">
    <name type="scientific">Phocaeicola vulgatus PC510</name>
    <dbReference type="NCBI Taxonomy" id="702446"/>
    <lineage>
        <taxon>Bacteria</taxon>
        <taxon>Pseudomonadati</taxon>
        <taxon>Bacteroidota</taxon>
        <taxon>Bacteroidia</taxon>
        <taxon>Bacteroidales</taxon>
        <taxon>Bacteroidaceae</taxon>
        <taxon>Phocaeicola</taxon>
    </lineage>
</organism>
<protein>
    <submittedName>
        <fullName evidence="7">RNA polymerase sigma-70 factor</fullName>
    </submittedName>
</protein>
<dbReference type="InterPro" id="IPR013325">
    <property type="entry name" value="RNA_pol_sigma_r2"/>
</dbReference>
<keyword evidence="4" id="KW-0804">Transcription</keyword>
<evidence type="ECO:0000256" key="2">
    <source>
        <dbReference type="ARBA" id="ARBA00023015"/>
    </source>
</evidence>
<evidence type="ECO:0000256" key="4">
    <source>
        <dbReference type="ARBA" id="ARBA00023163"/>
    </source>
</evidence>
<name>D4VC73_PHOVU</name>
<dbReference type="AlphaFoldDB" id="D4VC73"/>
<dbReference type="GO" id="GO:0003677">
    <property type="term" value="F:DNA binding"/>
    <property type="evidence" value="ECO:0007669"/>
    <property type="project" value="InterPro"/>
</dbReference>
<evidence type="ECO:0000259" key="6">
    <source>
        <dbReference type="Pfam" id="PF08281"/>
    </source>
</evidence>
<reference evidence="7 8" key="1">
    <citation type="journal article" date="2011" name="J. Bacteriol.">
        <title>Draft genome sequence of Bacteroides vulgatus PC510, a strain isolated from human feces.</title>
        <authorList>
            <person name="Cuiv P.O."/>
            <person name="Klaassens E.S."/>
            <person name="Durkin A.S."/>
            <person name="Harkins D.M."/>
            <person name="Foster L."/>
            <person name="McCorrison J."/>
            <person name="Torralba M."/>
            <person name="Nelson K.E."/>
            <person name="Morrison M."/>
        </authorList>
    </citation>
    <scope>NUCLEOTIDE SEQUENCE [LARGE SCALE GENOMIC DNA]</scope>
    <source>
        <strain evidence="7 8">PC510</strain>
    </source>
</reference>
<evidence type="ECO:0000256" key="3">
    <source>
        <dbReference type="ARBA" id="ARBA00023082"/>
    </source>
</evidence>
<proteinExistence type="inferred from homology"/>
<dbReference type="InterPro" id="IPR036388">
    <property type="entry name" value="WH-like_DNA-bd_sf"/>
</dbReference>
<keyword evidence="3" id="KW-0731">Sigma factor</keyword>
<dbReference type="Pfam" id="PF04542">
    <property type="entry name" value="Sigma70_r2"/>
    <property type="match status" value="1"/>
</dbReference>
<dbReference type="InterPro" id="IPR013249">
    <property type="entry name" value="RNA_pol_sigma70_r4_t2"/>
</dbReference>
<dbReference type="CDD" id="cd06171">
    <property type="entry name" value="Sigma70_r4"/>
    <property type="match status" value="1"/>
</dbReference>
<comment type="similarity">
    <text evidence="1">Belongs to the sigma-70 factor family. ECF subfamily.</text>
</comment>
<evidence type="ECO:0000313" key="8">
    <source>
        <dbReference type="Proteomes" id="UP000004563"/>
    </source>
</evidence>
<dbReference type="SUPFAM" id="SSF88659">
    <property type="entry name" value="Sigma3 and sigma4 domains of RNA polymerase sigma factors"/>
    <property type="match status" value="1"/>
</dbReference>
<dbReference type="InterPro" id="IPR039425">
    <property type="entry name" value="RNA_pol_sigma-70-like"/>
</dbReference>
<dbReference type="NCBIfam" id="TIGR02937">
    <property type="entry name" value="sigma70-ECF"/>
    <property type="match status" value="1"/>
</dbReference>
<sequence length="197" mass="23168">MDVEMQTISIDINKVQKGDETEFRLLFNLFYPRLMSVACRFVPEHIAEDIVQSVFVMYWEQKSALIPNAIHSFLYKCTQNNCLNYLKHQAVVLGHEEEVRLAEERMAFQLAGSDANELWNEVVERDIRKLLKASISKLPPKCRQAFELSYFKEMTYKEIAEAMHISSRTVEEHVQKATKFLREDLKEVLFCLLFLLR</sequence>
<dbReference type="PANTHER" id="PTHR43133">
    <property type="entry name" value="RNA POLYMERASE ECF-TYPE SIGMA FACTO"/>
    <property type="match status" value="1"/>
</dbReference>
<dbReference type="GO" id="GO:0016987">
    <property type="term" value="F:sigma factor activity"/>
    <property type="evidence" value="ECO:0007669"/>
    <property type="project" value="UniProtKB-KW"/>
</dbReference>
<dbReference type="PANTHER" id="PTHR43133:SF46">
    <property type="entry name" value="RNA POLYMERASE SIGMA-70 FACTOR ECF SUBFAMILY"/>
    <property type="match status" value="1"/>
</dbReference>
<evidence type="ECO:0000256" key="1">
    <source>
        <dbReference type="ARBA" id="ARBA00010641"/>
    </source>
</evidence>
<comment type="caution">
    <text evidence="7">The sequence shown here is derived from an EMBL/GenBank/DDBJ whole genome shotgun (WGS) entry which is preliminary data.</text>
</comment>
<evidence type="ECO:0000259" key="5">
    <source>
        <dbReference type="Pfam" id="PF04542"/>
    </source>
</evidence>
<keyword evidence="2" id="KW-0805">Transcription regulation</keyword>
<dbReference type="EMBL" id="ADKO01000101">
    <property type="protein sequence ID" value="EFG16607.1"/>
    <property type="molecule type" value="Genomic_DNA"/>
</dbReference>
<evidence type="ECO:0000313" key="7">
    <source>
        <dbReference type="EMBL" id="EFG16607.1"/>
    </source>
</evidence>
<accession>D4VC73</accession>
<dbReference type="GO" id="GO:0006352">
    <property type="term" value="P:DNA-templated transcription initiation"/>
    <property type="evidence" value="ECO:0007669"/>
    <property type="project" value="InterPro"/>
</dbReference>
<gene>
    <name evidence="7" type="ORF">CUU_1727</name>
</gene>
<dbReference type="Gene3D" id="1.10.1740.10">
    <property type="match status" value="1"/>
</dbReference>
<dbReference type="InterPro" id="IPR007627">
    <property type="entry name" value="RNA_pol_sigma70_r2"/>
</dbReference>
<dbReference type="InterPro" id="IPR014284">
    <property type="entry name" value="RNA_pol_sigma-70_dom"/>
</dbReference>
<dbReference type="NCBIfam" id="TIGR02985">
    <property type="entry name" value="Sig70_bacteroi1"/>
    <property type="match status" value="1"/>
</dbReference>
<feature type="domain" description="RNA polymerase sigma-70 region 2" evidence="5">
    <location>
        <begin position="26"/>
        <end position="89"/>
    </location>
</feature>
<dbReference type="Pfam" id="PF08281">
    <property type="entry name" value="Sigma70_r4_2"/>
    <property type="match status" value="1"/>
</dbReference>
<dbReference type="InterPro" id="IPR013324">
    <property type="entry name" value="RNA_pol_sigma_r3/r4-like"/>
</dbReference>
<feature type="domain" description="RNA polymerase sigma factor 70 region 4 type 2" evidence="6">
    <location>
        <begin position="130"/>
        <end position="181"/>
    </location>
</feature>
<dbReference type="Proteomes" id="UP000004563">
    <property type="component" value="Unassembled WGS sequence"/>
</dbReference>